<keyword evidence="2" id="KW-0472">Membrane</keyword>
<evidence type="ECO:0008006" key="5">
    <source>
        <dbReference type="Google" id="ProtNLM"/>
    </source>
</evidence>
<proteinExistence type="predicted"/>
<keyword evidence="2" id="KW-0812">Transmembrane</keyword>
<gene>
    <name evidence="3" type="ORF">BC739_001178</name>
</gene>
<dbReference type="Proteomes" id="UP000517916">
    <property type="component" value="Unassembled WGS sequence"/>
</dbReference>
<evidence type="ECO:0000256" key="2">
    <source>
        <dbReference type="SAM" id="Phobius"/>
    </source>
</evidence>
<evidence type="ECO:0000313" key="3">
    <source>
        <dbReference type="EMBL" id="MBA8923981.1"/>
    </source>
</evidence>
<feature type="compositionally biased region" description="Low complexity" evidence="1">
    <location>
        <begin position="82"/>
        <end position="98"/>
    </location>
</feature>
<feature type="transmembrane region" description="Helical" evidence="2">
    <location>
        <begin position="7"/>
        <end position="26"/>
    </location>
</feature>
<keyword evidence="2" id="KW-1133">Transmembrane helix</keyword>
<evidence type="ECO:0000256" key="1">
    <source>
        <dbReference type="SAM" id="MobiDB-lite"/>
    </source>
</evidence>
<comment type="caution">
    <text evidence="3">The sequence shown here is derived from an EMBL/GenBank/DDBJ whole genome shotgun (WGS) entry which is preliminary data.</text>
</comment>
<organism evidence="3 4">
    <name type="scientific">Kutzneria viridogrisea</name>
    <dbReference type="NCBI Taxonomy" id="47990"/>
    <lineage>
        <taxon>Bacteria</taxon>
        <taxon>Bacillati</taxon>
        <taxon>Actinomycetota</taxon>
        <taxon>Actinomycetes</taxon>
        <taxon>Pseudonocardiales</taxon>
        <taxon>Pseudonocardiaceae</taxon>
        <taxon>Kutzneria</taxon>
    </lineage>
</organism>
<reference evidence="3 4" key="1">
    <citation type="submission" date="2020-08" db="EMBL/GenBank/DDBJ databases">
        <title>Genomic Encyclopedia of Archaeal and Bacterial Type Strains, Phase II (KMG-II): from individual species to whole genera.</title>
        <authorList>
            <person name="Goeker M."/>
        </authorList>
    </citation>
    <scope>NUCLEOTIDE SEQUENCE [LARGE SCALE GENOMIC DNA]</scope>
    <source>
        <strain evidence="3 4">DSM 43850</strain>
    </source>
</reference>
<feature type="region of interest" description="Disordered" evidence="1">
    <location>
        <begin position="82"/>
        <end position="104"/>
    </location>
</feature>
<accession>A0ABR6BAU9</accession>
<dbReference type="EMBL" id="JACJID010000001">
    <property type="protein sequence ID" value="MBA8923981.1"/>
    <property type="molecule type" value="Genomic_DNA"/>
</dbReference>
<evidence type="ECO:0000313" key="4">
    <source>
        <dbReference type="Proteomes" id="UP000517916"/>
    </source>
</evidence>
<keyword evidence="4" id="KW-1185">Reference proteome</keyword>
<feature type="transmembrane region" description="Helical" evidence="2">
    <location>
        <begin position="38"/>
        <end position="57"/>
    </location>
</feature>
<protein>
    <recommendedName>
        <fullName evidence="5">Holin</fullName>
    </recommendedName>
</protein>
<name>A0ABR6BAU9_9PSEU</name>
<dbReference type="RefSeq" id="WP_182836496.1">
    <property type="nucleotide sequence ID" value="NZ_BAAABQ010000065.1"/>
</dbReference>
<sequence length="104" mass="10826">MSDLITAWLRTVVPGLWATLLGWLAAHGLLPADVVDQVSPLGGTLTVLAVGIALAAWKVVWSSVEQHLPPWLTALLLGSNKTPTYSAPSPSSATTGPVVVPPRP</sequence>